<reference evidence="2" key="1">
    <citation type="submission" date="2022-08" db="EMBL/GenBank/DDBJ databases">
        <title>Complete Genome Sequences of 2 Bosea sp. soil isolates.</title>
        <authorList>
            <person name="Alvarez Arevalo M."/>
            <person name="Sterndorff E.B."/>
            <person name="Faurdal D."/>
            <person name="Joergensen T.S."/>
            <person name="Weber T."/>
        </authorList>
    </citation>
    <scope>NUCLEOTIDE SEQUENCE</scope>
    <source>
        <strain evidence="2">NBC_00436</strain>
        <plasmid evidence="2">pNBC436</plasmid>
    </source>
</reference>
<organism evidence="2">
    <name type="scientific">Bosea sp. NBC_00436</name>
    <dbReference type="NCBI Taxonomy" id="2969620"/>
    <lineage>
        <taxon>Bacteria</taxon>
        <taxon>Pseudomonadati</taxon>
        <taxon>Pseudomonadota</taxon>
        <taxon>Alphaproteobacteria</taxon>
        <taxon>Hyphomicrobiales</taxon>
        <taxon>Boseaceae</taxon>
        <taxon>Bosea</taxon>
    </lineage>
</organism>
<evidence type="ECO:0000259" key="1">
    <source>
        <dbReference type="Pfam" id="PF23125"/>
    </source>
</evidence>
<geneLocation type="plasmid" evidence="2">
    <name>pNBC436</name>
</geneLocation>
<protein>
    <recommendedName>
        <fullName evidence="1">Antitoxin Xre/MbcA/ParS-like middle domain-containing protein</fullName>
    </recommendedName>
</protein>
<feature type="domain" description="Antitoxin Xre/MbcA/ParS-like middle" evidence="1">
    <location>
        <begin position="137"/>
        <end position="186"/>
    </location>
</feature>
<dbReference type="EMBL" id="CP102775">
    <property type="protein sequence ID" value="UZF90122.1"/>
    <property type="molecule type" value="Genomic_DNA"/>
</dbReference>
<accession>A0A9E7ZZF2</accession>
<name>A0A9E7ZZF2_9HYPH</name>
<proteinExistence type="predicted"/>
<sequence length="238" mass="25314">MVATARKSGGAAHDGMKPTAVADVLRVLARHNPGLSQAALAVTGKVVAAVTAAAARLPIDQQHQIAADDEQFAKAAAAMVAKMAARQADRLAAVPIEKPVEVSRGAGLGELLDIEEGRRRLADVAIPARLEDWAGPVAGPGEIEKLFGTKRSTLHDWHKRGAVVGLLKGERKHVFPLAQFVDGRPVEGMPQVTKIIRNPRAVWLWLIQPKPSVGGIPLEMLKHGHLDVVLAAAERDFG</sequence>
<keyword evidence="2" id="KW-0614">Plasmid</keyword>
<gene>
    <name evidence="2" type="ORF">NWE54_26595</name>
</gene>
<dbReference type="Pfam" id="PF23125">
    <property type="entry name" value="Xre-MbcA-ParS_M"/>
    <property type="match status" value="1"/>
</dbReference>
<evidence type="ECO:0000313" key="2">
    <source>
        <dbReference type="EMBL" id="UZF90122.1"/>
    </source>
</evidence>
<dbReference type="AlphaFoldDB" id="A0A9E7ZZF2"/>
<dbReference type="InterPro" id="IPR056312">
    <property type="entry name" value="Xre-MbcA-ParS_M"/>
</dbReference>